<accession>A0A7J4XVK3</accession>
<evidence type="ECO:0000313" key="2">
    <source>
        <dbReference type="EMBL" id="KAA4625163.1"/>
    </source>
</evidence>
<evidence type="ECO:0000313" key="3">
    <source>
        <dbReference type="Proteomes" id="UP000424805"/>
    </source>
</evidence>
<name>A0A7J4XVK3_BACOV</name>
<dbReference type="PANTHER" id="PTHR12526">
    <property type="entry name" value="GLYCOSYLTRANSFERASE"/>
    <property type="match status" value="1"/>
</dbReference>
<dbReference type="Gene3D" id="3.40.50.2000">
    <property type="entry name" value="Glycogen Phosphorylase B"/>
    <property type="match status" value="2"/>
</dbReference>
<keyword evidence="2" id="KW-0808">Transferase</keyword>
<dbReference type="AlphaFoldDB" id="A0A7J4XVK3"/>
<protein>
    <submittedName>
        <fullName evidence="2">Glycosyltransferase</fullName>
    </submittedName>
</protein>
<feature type="domain" description="Glycosyl transferase family 1" evidence="1">
    <location>
        <begin position="214"/>
        <end position="375"/>
    </location>
</feature>
<proteinExistence type="predicted"/>
<organism evidence="2 3">
    <name type="scientific">Bacteroides ovatus</name>
    <dbReference type="NCBI Taxonomy" id="28116"/>
    <lineage>
        <taxon>Bacteria</taxon>
        <taxon>Pseudomonadati</taxon>
        <taxon>Bacteroidota</taxon>
        <taxon>Bacteroidia</taxon>
        <taxon>Bacteroidales</taxon>
        <taxon>Bacteroidaceae</taxon>
        <taxon>Bacteroides</taxon>
    </lineage>
</organism>
<dbReference type="CDD" id="cd03811">
    <property type="entry name" value="GT4_GT28_WabH-like"/>
    <property type="match status" value="1"/>
</dbReference>
<sequence length="396" mass="45620">MKKILIVIYNLAAGGAQKSLVSFLNTIPQDKYSIDLFLLNKEGLFLSQVPDFVNIIEANKIFKSIHHSLTDINFFFPQNYTLWWNVFLSRLKSKKYKKNHREQAHWQTWHTYIDALSGEYDCAISYVEGAMNYFVIDKVKAKRKILWIHNVYAALHYDISFDYNYFSRADRVVTMSKSGLLSLQENFPSIKSKFIVLENISNSGLIEKLYTESIKEKEYENFDGLKLLSIGRLMDQKNYPLAIAAAAELHRRNVKFLWYVIGEGVDRLKLESLVEKESLGNCFKMIGLRSNPYQYMRVADIIVMTSKFEGRSIALDEAKILHKLIVTTNYASATDVVDNCETGLICEMTPQAVAESIIKLSLDKSLTAHIVSNLKSRNWDNTSEINKYYEAIETLD</sequence>
<dbReference type="Pfam" id="PF00534">
    <property type="entry name" value="Glycos_transf_1"/>
    <property type="match status" value="1"/>
</dbReference>
<dbReference type="Proteomes" id="UP000424805">
    <property type="component" value="Unassembled WGS sequence"/>
</dbReference>
<dbReference type="PANTHER" id="PTHR12526:SF630">
    <property type="entry name" value="GLYCOSYLTRANSFERASE"/>
    <property type="match status" value="1"/>
</dbReference>
<comment type="caution">
    <text evidence="2">The sequence shown here is derived from an EMBL/GenBank/DDBJ whole genome shotgun (WGS) entry which is preliminary data.</text>
</comment>
<reference evidence="2 3" key="1">
    <citation type="journal article" date="2019" name="Nat. Med.">
        <title>A library of human gut bacterial isolates paired with longitudinal multiomics data enables mechanistic microbiome research.</title>
        <authorList>
            <person name="Poyet M."/>
            <person name="Groussin M."/>
            <person name="Gibbons S.M."/>
            <person name="Avila-Pacheco J."/>
            <person name="Jiang X."/>
            <person name="Kearney S.M."/>
            <person name="Perrotta A.R."/>
            <person name="Berdy B."/>
            <person name="Zhao S."/>
            <person name="Lieberman T.D."/>
            <person name="Swanson P.K."/>
            <person name="Smith M."/>
            <person name="Roesemann S."/>
            <person name="Alexander J.E."/>
            <person name="Rich S.A."/>
            <person name="Livny J."/>
            <person name="Vlamakis H."/>
            <person name="Clish C."/>
            <person name="Bullock K."/>
            <person name="Deik A."/>
            <person name="Scott J."/>
            <person name="Pierce K.A."/>
            <person name="Xavier R.J."/>
            <person name="Alm E.J."/>
        </authorList>
    </citation>
    <scope>NUCLEOTIDE SEQUENCE [LARGE SCALE GENOMIC DNA]</scope>
    <source>
        <strain evidence="2 3">BIOML-A15</strain>
    </source>
</reference>
<dbReference type="InterPro" id="IPR001296">
    <property type="entry name" value="Glyco_trans_1"/>
</dbReference>
<dbReference type="SUPFAM" id="SSF53756">
    <property type="entry name" value="UDP-Glycosyltransferase/glycogen phosphorylase"/>
    <property type="match status" value="1"/>
</dbReference>
<gene>
    <name evidence="2" type="ORF">F3B90_16300</name>
</gene>
<dbReference type="EMBL" id="VWFP01000016">
    <property type="protein sequence ID" value="KAA4625163.1"/>
    <property type="molecule type" value="Genomic_DNA"/>
</dbReference>
<dbReference type="GO" id="GO:0016757">
    <property type="term" value="F:glycosyltransferase activity"/>
    <property type="evidence" value="ECO:0007669"/>
    <property type="project" value="InterPro"/>
</dbReference>
<evidence type="ECO:0000259" key="1">
    <source>
        <dbReference type="Pfam" id="PF00534"/>
    </source>
</evidence>